<reference evidence="23" key="1">
    <citation type="journal article" date="2020" name="Stud. Mycol.">
        <title>101 Dothideomycetes genomes: a test case for predicting lifestyles and emergence of pathogens.</title>
        <authorList>
            <person name="Haridas S."/>
            <person name="Albert R."/>
            <person name="Binder M."/>
            <person name="Bloem J."/>
            <person name="Labutti K."/>
            <person name="Salamov A."/>
            <person name="Andreopoulos B."/>
            <person name="Baker S."/>
            <person name="Barry K."/>
            <person name="Bills G."/>
            <person name="Bluhm B."/>
            <person name="Cannon C."/>
            <person name="Castanera R."/>
            <person name="Culley D."/>
            <person name="Daum C."/>
            <person name="Ezra D."/>
            <person name="Gonzalez J."/>
            <person name="Henrissat B."/>
            <person name="Kuo A."/>
            <person name="Liang C."/>
            <person name="Lipzen A."/>
            <person name="Lutzoni F."/>
            <person name="Magnuson J."/>
            <person name="Mondo S."/>
            <person name="Nolan M."/>
            <person name="Ohm R."/>
            <person name="Pangilinan J."/>
            <person name="Park H.-J."/>
            <person name="Ramirez L."/>
            <person name="Alfaro M."/>
            <person name="Sun H."/>
            <person name="Tritt A."/>
            <person name="Yoshinaga Y."/>
            <person name="Zwiers L.-H."/>
            <person name="Turgeon B."/>
            <person name="Goodwin S."/>
            <person name="Spatafora J."/>
            <person name="Crous P."/>
            <person name="Grigoriev I."/>
        </authorList>
    </citation>
    <scope>NUCLEOTIDE SEQUENCE</scope>
    <source>
        <strain evidence="23">CBS 101060</strain>
    </source>
</reference>
<dbReference type="Pfam" id="PF03730">
    <property type="entry name" value="Ku_C"/>
    <property type="match status" value="1"/>
</dbReference>
<dbReference type="SMART" id="SM00559">
    <property type="entry name" value="Ku78"/>
    <property type="match status" value="1"/>
</dbReference>
<evidence type="ECO:0000256" key="16">
    <source>
        <dbReference type="ARBA" id="ARBA00023242"/>
    </source>
</evidence>
<keyword evidence="8" id="KW-0227">DNA damage</keyword>
<dbReference type="FunFam" id="2.40.290.10:FF:000001">
    <property type="entry name" value="X-ray repair cross complementing 6"/>
    <property type="match status" value="1"/>
</dbReference>
<dbReference type="PIRSF" id="PIRSF003033">
    <property type="entry name" value="Ku70"/>
    <property type="match status" value="1"/>
</dbReference>
<dbReference type="FunFam" id="3.40.50.410:FF:000071">
    <property type="entry name" value="ATP-dependent DNA helicase II subunit 1"/>
    <property type="match status" value="1"/>
</dbReference>
<gene>
    <name evidence="23" type="ORF">M501DRAFT_939051</name>
</gene>
<dbReference type="PANTHER" id="PTHR12604:SF2">
    <property type="entry name" value="X-RAY REPAIR CROSS-COMPLEMENTING PROTEIN 6"/>
    <property type="match status" value="1"/>
</dbReference>
<evidence type="ECO:0000313" key="23">
    <source>
        <dbReference type="EMBL" id="KAF2836768.1"/>
    </source>
</evidence>
<evidence type="ECO:0000256" key="17">
    <source>
        <dbReference type="ARBA" id="ARBA00024890"/>
    </source>
</evidence>
<comment type="similarity">
    <text evidence="3">Belongs to the ku70 family.</text>
</comment>
<dbReference type="Pfam" id="PF03731">
    <property type="entry name" value="Ku_N"/>
    <property type="match status" value="1"/>
</dbReference>
<evidence type="ECO:0000256" key="10">
    <source>
        <dbReference type="ARBA" id="ARBA00022806"/>
    </source>
</evidence>
<dbReference type="EMBL" id="MU006102">
    <property type="protein sequence ID" value="KAF2836768.1"/>
    <property type="molecule type" value="Genomic_DNA"/>
</dbReference>
<evidence type="ECO:0000256" key="6">
    <source>
        <dbReference type="ARBA" id="ARBA00022454"/>
    </source>
</evidence>
<evidence type="ECO:0000256" key="19">
    <source>
        <dbReference type="ARBA" id="ARBA00047995"/>
    </source>
</evidence>
<dbReference type="InterPro" id="IPR016194">
    <property type="entry name" value="SPOC-like_C_dom_sf"/>
</dbReference>
<feature type="compositionally biased region" description="Basic and acidic residues" evidence="21">
    <location>
        <begin position="51"/>
        <end position="62"/>
    </location>
</feature>
<feature type="region of interest" description="Disordered" evidence="21">
    <location>
        <begin position="1"/>
        <end position="29"/>
    </location>
</feature>
<keyword evidence="11" id="KW-0067">ATP-binding</keyword>
<dbReference type="Gene3D" id="2.40.290.10">
    <property type="match status" value="1"/>
</dbReference>
<evidence type="ECO:0000256" key="12">
    <source>
        <dbReference type="ARBA" id="ARBA00022895"/>
    </source>
</evidence>
<dbReference type="GO" id="GO:0016787">
    <property type="term" value="F:hydrolase activity"/>
    <property type="evidence" value="ECO:0007669"/>
    <property type="project" value="UniProtKB-KW"/>
</dbReference>
<evidence type="ECO:0000256" key="8">
    <source>
        <dbReference type="ARBA" id="ARBA00022763"/>
    </source>
</evidence>
<dbReference type="FunFam" id="4.10.970.10:FF:000003">
    <property type="entry name" value="ATP-dependent DNA helicase II subunit 1"/>
    <property type="match status" value="1"/>
</dbReference>
<proteinExistence type="inferred from homology"/>
<name>A0A9P4S5X8_9PEZI</name>
<dbReference type="Pfam" id="PF02735">
    <property type="entry name" value="Ku"/>
    <property type="match status" value="1"/>
</dbReference>
<dbReference type="Gene3D" id="1.10.720.30">
    <property type="entry name" value="SAP domain"/>
    <property type="match status" value="1"/>
</dbReference>
<dbReference type="Gene3D" id="3.40.50.410">
    <property type="entry name" value="von Willebrand factor, type A domain"/>
    <property type="match status" value="1"/>
</dbReference>
<dbReference type="GO" id="GO:0003684">
    <property type="term" value="F:damaged DNA binding"/>
    <property type="evidence" value="ECO:0007669"/>
    <property type="project" value="InterPro"/>
</dbReference>
<dbReference type="GO" id="GO:0006303">
    <property type="term" value="P:double-strand break repair via nonhomologous end joining"/>
    <property type="evidence" value="ECO:0007669"/>
    <property type="project" value="InterPro"/>
</dbReference>
<dbReference type="SMART" id="SM00513">
    <property type="entry name" value="SAP"/>
    <property type="match status" value="1"/>
</dbReference>
<dbReference type="GO" id="GO:0006310">
    <property type="term" value="P:DNA recombination"/>
    <property type="evidence" value="ECO:0007669"/>
    <property type="project" value="UniProtKB-KW"/>
</dbReference>
<dbReference type="Pfam" id="PF02037">
    <property type="entry name" value="SAP"/>
    <property type="match status" value="1"/>
</dbReference>
<protein>
    <recommendedName>
        <fullName evidence="5">ATP-dependent DNA helicase II subunit 1</fullName>
        <ecNumber evidence="4">3.6.4.12</ecNumber>
    </recommendedName>
    <alternativeName>
        <fullName evidence="18">ATP-dependent DNA helicase II subunit Ku70</fullName>
    </alternativeName>
</protein>
<keyword evidence="15" id="KW-0234">DNA repair</keyword>
<feature type="domain" description="SAP" evidence="22">
    <location>
        <begin position="626"/>
        <end position="660"/>
    </location>
</feature>
<dbReference type="GO" id="GO:0003678">
    <property type="term" value="F:DNA helicase activity"/>
    <property type="evidence" value="ECO:0007669"/>
    <property type="project" value="UniProtKB-EC"/>
</dbReference>
<dbReference type="GO" id="GO:0005524">
    <property type="term" value="F:ATP binding"/>
    <property type="evidence" value="ECO:0007669"/>
    <property type="project" value="UniProtKB-KW"/>
</dbReference>
<dbReference type="InterPro" id="IPR047087">
    <property type="entry name" value="KU70_core_dom"/>
</dbReference>
<evidence type="ECO:0000256" key="1">
    <source>
        <dbReference type="ARBA" id="ARBA00004123"/>
    </source>
</evidence>
<dbReference type="PROSITE" id="PS50800">
    <property type="entry name" value="SAP"/>
    <property type="match status" value="1"/>
</dbReference>
<dbReference type="GO" id="GO:0043564">
    <property type="term" value="C:Ku70:Ku80 complex"/>
    <property type="evidence" value="ECO:0007669"/>
    <property type="project" value="InterPro"/>
</dbReference>
<dbReference type="AlphaFoldDB" id="A0A9P4S5X8"/>
<evidence type="ECO:0000256" key="13">
    <source>
        <dbReference type="ARBA" id="ARBA00023125"/>
    </source>
</evidence>
<dbReference type="InterPro" id="IPR005160">
    <property type="entry name" value="Ku_C"/>
</dbReference>
<feature type="compositionally biased region" description="Acidic residues" evidence="21">
    <location>
        <begin position="12"/>
        <end position="26"/>
    </location>
</feature>
<evidence type="ECO:0000256" key="18">
    <source>
        <dbReference type="ARBA" id="ARBA00031811"/>
    </source>
</evidence>
<dbReference type="GO" id="GO:0000781">
    <property type="term" value="C:chromosome, telomeric region"/>
    <property type="evidence" value="ECO:0007669"/>
    <property type="project" value="UniProtKB-SubCell"/>
</dbReference>
<evidence type="ECO:0000256" key="4">
    <source>
        <dbReference type="ARBA" id="ARBA00012551"/>
    </source>
</evidence>
<dbReference type="EC" id="3.6.4.12" evidence="4"/>
<dbReference type="GO" id="GO:0000723">
    <property type="term" value="P:telomere maintenance"/>
    <property type="evidence" value="ECO:0007669"/>
    <property type="project" value="InterPro"/>
</dbReference>
<keyword evidence="12" id="KW-0779">Telomere</keyword>
<dbReference type="GO" id="GO:0003690">
    <property type="term" value="F:double-stranded DNA binding"/>
    <property type="evidence" value="ECO:0007669"/>
    <property type="project" value="TreeGrafter"/>
</dbReference>
<keyword evidence="14" id="KW-0233">DNA recombination</keyword>
<evidence type="ECO:0000256" key="11">
    <source>
        <dbReference type="ARBA" id="ARBA00022840"/>
    </source>
</evidence>
<dbReference type="Gene3D" id="4.10.970.10">
    <property type="entry name" value="Ku70, bridge and pillars"/>
    <property type="match status" value="1"/>
</dbReference>
<keyword evidence="10" id="KW-0347">Helicase</keyword>
<dbReference type="OrthoDB" id="3249161at2759"/>
<evidence type="ECO:0000256" key="3">
    <source>
        <dbReference type="ARBA" id="ARBA00005240"/>
    </source>
</evidence>
<keyword evidence="7" id="KW-0547">Nucleotide-binding</keyword>
<evidence type="ECO:0000256" key="15">
    <source>
        <dbReference type="ARBA" id="ARBA00023204"/>
    </source>
</evidence>
<dbReference type="PANTHER" id="PTHR12604">
    <property type="entry name" value="KU AUTOANTIGEN DNA HELICASE"/>
    <property type="match status" value="1"/>
</dbReference>
<dbReference type="InterPro" id="IPR005161">
    <property type="entry name" value="Ku_N"/>
</dbReference>
<sequence>MDSNSDYNKREEDDDDDDEEDDEIDDAGYKTVKDAVLFAIDISPSMLEKPPPSDDKKAERDSPASAALKCAHQLMQQRIISHPNDMMGILLFGTEQTKLFGEEDEHSRGNLAYPHCYLLTDLDVPSAQDVKKLRNLVDDEEEAQKLLIAAREKATMANVLFGANTIFTTKAPNFSSRRLFLVTDDDDPHGKDKDLRRSATQRAKDLYDLGVIFELFPISKPGRTFDRGKFYDDIVYRVGPSADNDAPAPLTSAAKTSKSGDGISLLQSLLSAINSKAAPRRALFSLPFEIAPDLRISVKGYIIIKRQEPIRSCYVWVAGEKPQIAMGTSTQVSEDTSRTVEKSEVKKAYKFGGETVVFTPDELKTIRHFGDPVIRIIGFKPLSMLPIWANTRAPMFMYPTEDDYIGSSRVFSALWQKLLKDTKFALAWCIVRKNAAPVLSALIPGAEKYDDGDEQLIPPGLWIVPLPFADDIRQNPETPHVQAPDSLIDMMRTVIQQLQLPKAVYDPHKYPNPSLQWFYKVLQALALDDDIPEKADDKTVPRHRQIDKRAGNYVIEWGEELEEQYQLWQKEHSRSGMALKSIASKRTADSMSGPPTKKSKTASAVVKDEGGISDEQMKSNFERGIINKLTVPILKDWAHAKHISTSGKKAELVERIEEYFEKK</sequence>
<comment type="catalytic activity">
    <reaction evidence="19">
        <text>ATP + H2O = ADP + phosphate + H(+)</text>
        <dbReference type="Rhea" id="RHEA:13065"/>
        <dbReference type="ChEBI" id="CHEBI:15377"/>
        <dbReference type="ChEBI" id="CHEBI:15378"/>
        <dbReference type="ChEBI" id="CHEBI:30616"/>
        <dbReference type="ChEBI" id="CHEBI:43474"/>
        <dbReference type="ChEBI" id="CHEBI:456216"/>
        <dbReference type="EC" id="3.6.4.12"/>
    </reaction>
</comment>
<dbReference type="InterPro" id="IPR036361">
    <property type="entry name" value="SAP_dom_sf"/>
</dbReference>
<dbReference type="GO" id="GO:0042162">
    <property type="term" value="F:telomeric DNA binding"/>
    <property type="evidence" value="ECO:0007669"/>
    <property type="project" value="InterPro"/>
</dbReference>
<evidence type="ECO:0000256" key="5">
    <source>
        <dbReference type="ARBA" id="ARBA00021796"/>
    </source>
</evidence>
<feature type="region of interest" description="Disordered" evidence="21">
    <location>
        <begin position="583"/>
        <end position="606"/>
    </location>
</feature>
<keyword evidence="24" id="KW-1185">Reference proteome</keyword>
<dbReference type="SUPFAM" id="SSF68906">
    <property type="entry name" value="SAP domain"/>
    <property type="match status" value="1"/>
</dbReference>
<dbReference type="InterPro" id="IPR036465">
    <property type="entry name" value="vWFA_dom_sf"/>
</dbReference>
<dbReference type="InterPro" id="IPR003034">
    <property type="entry name" value="SAP_dom"/>
</dbReference>
<dbReference type="Proteomes" id="UP000799429">
    <property type="component" value="Unassembled WGS sequence"/>
</dbReference>
<comment type="subcellular location">
    <subcellularLocation>
        <location evidence="2">Chromosome</location>
        <location evidence="2">Telomere</location>
    </subcellularLocation>
    <subcellularLocation>
        <location evidence="1">Nucleus</location>
    </subcellularLocation>
</comment>
<keyword evidence="9" id="KW-0378">Hydrolase</keyword>
<dbReference type="CDD" id="cd01458">
    <property type="entry name" value="vWA_ku"/>
    <property type="match status" value="1"/>
</dbReference>
<keyword evidence="13" id="KW-0238">DNA-binding</keyword>
<evidence type="ECO:0000256" key="2">
    <source>
        <dbReference type="ARBA" id="ARBA00004574"/>
    </source>
</evidence>
<keyword evidence="6" id="KW-0158">Chromosome</keyword>
<evidence type="ECO:0000256" key="14">
    <source>
        <dbReference type="ARBA" id="ARBA00023172"/>
    </source>
</evidence>
<accession>A0A9P4S5X8</accession>
<evidence type="ECO:0000256" key="9">
    <source>
        <dbReference type="ARBA" id="ARBA00022801"/>
    </source>
</evidence>
<evidence type="ECO:0000256" key="21">
    <source>
        <dbReference type="SAM" id="MobiDB-lite"/>
    </source>
</evidence>
<organism evidence="23 24">
    <name type="scientific">Patellaria atrata CBS 101060</name>
    <dbReference type="NCBI Taxonomy" id="1346257"/>
    <lineage>
        <taxon>Eukaryota</taxon>
        <taxon>Fungi</taxon>
        <taxon>Dikarya</taxon>
        <taxon>Ascomycota</taxon>
        <taxon>Pezizomycotina</taxon>
        <taxon>Dothideomycetes</taxon>
        <taxon>Dothideomycetes incertae sedis</taxon>
        <taxon>Patellariales</taxon>
        <taxon>Patellariaceae</taxon>
        <taxon>Patellaria</taxon>
    </lineage>
</organism>
<comment type="caution">
    <text evidence="23">The sequence shown here is derived from an EMBL/GenBank/DDBJ whole genome shotgun (WGS) entry which is preliminary data.</text>
</comment>
<evidence type="ECO:0000256" key="20">
    <source>
        <dbReference type="PIRSR" id="PIRSR003033-1"/>
    </source>
</evidence>
<comment type="function">
    <text evidence="17">Single-stranded DNA-dependent ATP-dependent helicase. Involved in non-homologous end joining (NHEJ) DNA double strand break repair. DNA-binding is sequence-independent but has a high affinity to nicks in double-stranded DNA and to the ends of duplex DNA. Binds to naturally occurring chromosomal ends, and therefore provides chromosomal end protection. Required also for telomere recombination to repair telomeric ends in the absence of telomerase. KU70, of the KU70/KU80 heterodimer, binds to the stem loop of TLC1, the RNA component of telomerase. Involved in telomere maintenance. Interacts with telomeric repeats and subtelomeric sequences thereby controlling telomere length and protecting against subtelomeric rearrangement. Maintains telomeric chromatin, which is involved in silencing the expression of genes located at the telomere. Required for mating-type switching.</text>
</comment>
<dbReference type="FunFam" id="1.10.1600.10:FF:000004">
    <property type="entry name" value="ATP-dependent DNA helicase II subunit 1"/>
    <property type="match status" value="1"/>
</dbReference>
<evidence type="ECO:0000313" key="24">
    <source>
        <dbReference type="Proteomes" id="UP000799429"/>
    </source>
</evidence>
<dbReference type="NCBIfam" id="TIGR00578">
    <property type="entry name" value="ku70"/>
    <property type="match status" value="1"/>
</dbReference>
<dbReference type="SUPFAM" id="SSF53300">
    <property type="entry name" value="vWA-like"/>
    <property type="match status" value="1"/>
</dbReference>
<dbReference type="Gene3D" id="1.10.1600.10">
    <property type="match status" value="1"/>
</dbReference>
<dbReference type="InterPro" id="IPR027388">
    <property type="entry name" value="Ku70_bridge/pillars_dom_sf"/>
</dbReference>
<dbReference type="InterPro" id="IPR006164">
    <property type="entry name" value="DNA_bd_Ku70/Ku80"/>
</dbReference>
<evidence type="ECO:0000259" key="22">
    <source>
        <dbReference type="PROSITE" id="PS50800"/>
    </source>
</evidence>
<feature type="region of interest" description="Disordered" evidence="21">
    <location>
        <begin position="43"/>
        <end position="66"/>
    </location>
</feature>
<dbReference type="SUPFAM" id="SSF100939">
    <property type="entry name" value="SPOC domain-like"/>
    <property type="match status" value="1"/>
</dbReference>
<evidence type="ECO:0000256" key="7">
    <source>
        <dbReference type="ARBA" id="ARBA00022741"/>
    </source>
</evidence>
<keyword evidence="16" id="KW-0539">Nucleus</keyword>
<dbReference type="InterPro" id="IPR006165">
    <property type="entry name" value="Ku70"/>
</dbReference>
<dbReference type="CDD" id="cd00788">
    <property type="entry name" value="KU70"/>
    <property type="match status" value="1"/>
</dbReference>
<feature type="active site" description="Schiff-base intermediate with DNA; for 5'-deoxyribose-5-phosphate lyase activity" evidence="20">
    <location>
        <position position="30"/>
    </location>
</feature>